<dbReference type="GO" id="GO:0004620">
    <property type="term" value="F:phospholipase activity"/>
    <property type="evidence" value="ECO:0007669"/>
    <property type="project" value="TreeGrafter"/>
</dbReference>
<name>A0A2J7ZN26_9CHLO</name>
<dbReference type="AlphaFoldDB" id="A0A2J7ZN26"/>
<dbReference type="PANTHER" id="PTHR12393">
    <property type="entry name" value="SPHINGOMYELIN PHOSPHODIESTERASE RELATED"/>
    <property type="match status" value="1"/>
</dbReference>
<accession>A0A2J7ZN26</accession>
<dbReference type="Proteomes" id="UP000236333">
    <property type="component" value="Unassembled WGS sequence"/>
</dbReference>
<evidence type="ECO:0000313" key="3">
    <source>
        <dbReference type="Proteomes" id="UP000236333"/>
    </source>
</evidence>
<dbReference type="GO" id="GO:0046513">
    <property type="term" value="P:ceramide biosynthetic process"/>
    <property type="evidence" value="ECO:0007669"/>
    <property type="project" value="TreeGrafter"/>
</dbReference>
<dbReference type="GO" id="GO:0016020">
    <property type="term" value="C:membrane"/>
    <property type="evidence" value="ECO:0007669"/>
    <property type="project" value="TreeGrafter"/>
</dbReference>
<evidence type="ECO:0008006" key="4">
    <source>
        <dbReference type="Google" id="ProtNLM"/>
    </source>
</evidence>
<evidence type="ECO:0000313" key="2">
    <source>
        <dbReference type="EMBL" id="PNH01669.1"/>
    </source>
</evidence>
<feature type="region of interest" description="Disordered" evidence="1">
    <location>
        <begin position="267"/>
        <end position="294"/>
    </location>
</feature>
<dbReference type="Gene3D" id="1.25.40.20">
    <property type="entry name" value="Ankyrin repeat-containing domain"/>
    <property type="match status" value="1"/>
</dbReference>
<protein>
    <recommendedName>
        <fullName evidence="4">Ankyrin repeat domain-containing protein</fullName>
    </recommendedName>
</protein>
<evidence type="ECO:0000256" key="1">
    <source>
        <dbReference type="SAM" id="MobiDB-lite"/>
    </source>
</evidence>
<proteinExistence type="predicted"/>
<reference evidence="2 3" key="1">
    <citation type="journal article" date="2017" name="Mol. Biol. Evol.">
        <title>The 4-celled Tetrabaena socialis nuclear genome reveals the essential components for genetic control of cell number at the origin of multicellularity in the volvocine lineage.</title>
        <authorList>
            <person name="Featherston J."/>
            <person name="Arakaki Y."/>
            <person name="Hanschen E.R."/>
            <person name="Ferris P.J."/>
            <person name="Michod R.E."/>
            <person name="Olson B.J.S.C."/>
            <person name="Nozaki H."/>
            <person name="Durand P.M."/>
        </authorList>
    </citation>
    <scope>NUCLEOTIDE SEQUENCE [LARGE SCALE GENOMIC DNA]</scope>
    <source>
        <strain evidence="2 3">NIES-571</strain>
    </source>
</reference>
<dbReference type="PANTHER" id="PTHR12393:SF6">
    <property type="entry name" value="SPHINGOMYELIN PHOSPHODIESTERASE 2"/>
    <property type="match status" value="1"/>
</dbReference>
<keyword evidence="3" id="KW-1185">Reference proteome</keyword>
<sequence>MAARRRCRAARTISTTSSKEPSCREPSPAAAPLPSPTPGPLARPAPPVLRTPPRVWPQLPPELAELIARALPPNVLPCTLRLVNRAAAAQFSSPRDTAIRLSRPAPHHAFHAHFSARAVLRTLPLKRRQQLLCLTARSGSFTNLQSLLALDHFSLDASVFSAAAGAGRLSMCRLLRALRCPWDETVLDAAAAAGRLAVATYLLDAPTCPWSRRHALAAAASSGSQPLCELLLARGAHLSGRAPRAAARKGHVGLMDWLLAKLRPAQVGARGDRPDPDPDTDPIAGQGDRSKLRPHMWVKKDVDSPPAPPQVGVAGLLAAGAAGCELRTLQRLHATYLEAGGGGGAAVAVLGAAAARRLVAAAAASPTPCWRDKVEWLLGARGYSCDGSACEAAAARRDGGVRIAWLTAHTELPVDAWVVAAAARAGHAGVVRLLLSPVFGLDVAEAGGGASLAWAAAGAGRVAALAALAACGCAVEMDAAVEAARGGHMAAVA</sequence>
<feature type="region of interest" description="Disordered" evidence="1">
    <location>
        <begin position="1"/>
        <end position="53"/>
    </location>
</feature>
<feature type="non-terminal residue" evidence="2">
    <location>
        <position position="493"/>
    </location>
</feature>
<dbReference type="SUPFAM" id="SSF48403">
    <property type="entry name" value="Ankyrin repeat"/>
    <property type="match status" value="1"/>
</dbReference>
<dbReference type="EMBL" id="PGGS01000823">
    <property type="protein sequence ID" value="PNH01669.1"/>
    <property type="molecule type" value="Genomic_DNA"/>
</dbReference>
<dbReference type="GO" id="GO:0030149">
    <property type="term" value="P:sphingolipid catabolic process"/>
    <property type="evidence" value="ECO:0007669"/>
    <property type="project" value="TreeGrafter"/>
</dbReference>
<gene>
    <name evidence="2" type="ORF">TSOC_012424</name>
</gene>
<dbReference type="GO" id="GO:0005783">
    <property type="term" value="C:endoplasmic reticulum"/>
    <property type="evidence" value="ECO:0007669"/>
    <property type="project" value="TreeGrafter"/>
</dbReference>
<dbReference type="InterPro" id="IPR036770">
    <property type="entry name" value="Ankyrin_rpt-contain_sf"/>
</dbReference>
<feature type="compositionally biased region" description="Pro residues" evidence="1">
    <location>
        <begin position="29"/>
        <end position="53"/>
    </location>
</feature>
<organism evidence="2 3">
    <name type="scientific">Tetrabaena socialis</name>
    <dbReference type="NCBI Taxonomy" id="47790"/>
    <lineage>
        <taxon>Eukaryota</taxon>
        <taxon>Viridiplantae</taxon>
        <taxon>Chlorophyta</taxon>
        <taxon>core chlorophytes</taxon>
        <taxon>Chlorophyceae</taxon>
        <taxon>CS clade</taxon>
        <taxon>Chlamydomonadales</taxon>
        <taxon>Tetrabaenaceae</taxon>
        <taxon>Tetrabaena</taxon>
    </lineage>
</organism>
<dbReference type="GO" id="GO:0071944">
    <property type="term" value="C:cell periphery"/>
    <property type="evidence" value="ECO:0007669"/>
    <property type="project" value="TreeGrafter"/>
</dbReference>
<comment type="caution">
    <text evidence="2">The sequence shown here is derived from an EMBL/GenBank/DDBJ whole genome shotgun (WGS) entry which is preliminary data.</text>
</comment>